<sequence length="272" mass="29150">MLSVLGYEFFRNALFAGIIASMACGVIGSFVVVKRMVSLSGGISHAAFGGIGLGYFFGFDPIIGATGFSIATAALIGHIRNTAHQHMDTLVGSVWAVGMALGIMFVYLTPGNAPDLFGYLFGNILLVPFNDILIMAFLVALIFLIVFLFYNQILAVTFDEEYADVMNIPSEKIMILLLVLIALTVVMLIQVVGVILVIALLTLPAAIAREFTMKISHMFYISSLLGAVFTTSGIFLSYLLNVPSGATIILLSAVVYITVVAMREAGLNFPAI</sequence>
<dbReference type="Pfam" id="PF00950">
    <property type="entry name" value="ABC-3"/>
    <property type="match status" value="1"/>
</dbReference>
<evidence type="ECO:0000256" key="4">
    <source>
        <dbReference type="ARBA" id="ARBA00022989"/>
    </source>
</evidence>
<dbReference type="GO" id="GO:0055085">
    <property type="term" value="P:transmembrane transport"/>
    <property type="evidence" value="ECO:0007669"/>
    <property type="project" value="InterPro"/>
</dbReference>
<accession>A0AA97FD97</accession>
<reference evidence="7 8" key="1">
    <citation type="submission" date="2019-09" db="EMBL/GenBank/DDBJ databases">
        <title>The complete genome of Methanoplanus sp. FWC-SCC4.</title>
        <authorList>
            <person name="Chen S.-C."/>
            <person name="Zhou Y.-Z."/>
            <person name="Lai M.-C."/>
        </authorList>
    </citation>
    <scope>NUCLEOTIDE SEQUENCE [LARGE SCALE GENOMIC DNA]</scope>
    <source>
        <strain evidence="7 8">FWC-SCC4</strain>
    </source>
</reference>
<gene>
    <name evidence="7" type="ORF">F1737_02000</name>
</gene>
<organism evidence="7 8">
    <name type="scientific">Methanochimaera problematica</name>
    <dbReference type="NCBI Taxonomy" id="2609417"/>
    <lineage>
        <taxon>Archaea</taxon>
        <taxon>Methanobacteriati</taxon>
        <taxon>Methanobacteriota</taxon>
        <taxon>Stenosarchaea group</taxon>
        <taxon>Methanomicrobia</taxon>
        <taxon>Methanomicrobiales</taxon>
        <taxon>Methanomicrobiaceae</taxon>
        <taxon>Methanochimaera</taxon>
    </lineage>
</organism>
<keyword evidence="4 6" id="KW-1133">Transmembrane helix</keyword>
<comment type="similarity">
    <text evidence="2">Belongs to the ABC-3 integral membrane protein family.</text>
</comment>
<feature type="transmembrane region" description="Helical" evidence="6">
    <location>
        <begin position="53"/>
        <end position="77"/>
    </location>
</feature>
<comment type="subcellular location">
    <subcellularLocation>
        <location evidence="1">Membrane</location>
        <topology evidence="1">Multi-pass membrane protein</topology>
    </subcellularLocation>
</comment>
<dbReference type="PANTHER" id="PTHR30477">
    <property type="entry name" value="ABC-TRANSPORTER METAL-BINDING PROTEIN"/>
    <property type="match status" value="1"/>
</dbReference>
<feature type="transmembrane region" description="Helical" evidence="6">
    <location>
        <begin position="173"/>
        <end position="206"/>
    </location>
</feature>
<evidence type="ECO:0000256" key="2">
    <source>
        <dbReference type="ARBA" id="ARBA00008034"/>
    </source>
</evidence>
<dbReference type="InterPro" id="IPR037294">
    <property type="entry name" value="ABC_BtuC-like"/>
</dbReference>
<evidence type="ECO:0000313" key="8">
    <source>
        <dbReference type="Proteomes" id="UP001301797"/>
    </source>
</evidence>
<keyword evidence="5 6" id="KW-0472">Membrane</keyword>
<dbReference type="EMBL" id="CP043875">
    <property type="protein sequence ID" value="WOF17285.1"/>
    <property type="molecule type" value="Genomic_DNA"/>
</dbReference>
<protein>
    <submittedName>
        <fullName evidence="7">Metal ABC transporter permease</fullName>
    </submittedName>
</protein>
<keyword evidence="3 6" id="KW-0812">Transmembrane</keyword>
<dbReference type="GO" id="GO:0010043">
    <property type="term" value="P:response to zinc ion"/>
    <property type="evidence" value="ECO:0007669"/>
    <property type="project" value="TreeGrafter"/>
</dbReference>
<dbReference type="AlphaFoldDB" id="A0AA97FD97"/>
<evidence type="ECO:0000256" key="3">
    <source>
        <dbReference type="ARBA" id="ARBA00022692"/>
    </source>
</evidence>
<evidence type="ECO:0000256" key="1">
    <source>
        <dbReference type="ARBA" id="ARBA00004141"/>
    </source>
</evidence>
<feature type="transmembrane region" description="Helical" evidence="6">
    <location>
        <begin position="89"/>
        <end position="108"/>
    </location>
</feature>
<evidence type="ECO:0000256" key="5">
    <source>
        <dbReference type="ARBA" id="ARBA00023136"/>
    </source>
</evidence>
<dbReference type="InterPro" id="IPR001626">
    <property type="entry name" value="ABC_TroCD"/>
</dbReference>
<dbReference type="GO" id="GO:0043190">
    <property type="term" value="C:ATP-binding cassette (ABC) transporter complex"/>
    <property type="evidence" value="ECO:0007669"/>
    <property type="project" value="InterPro"/>
</dbReference>
<dbReference type="SUPFAM" id="SSF81345">
    <property type="entry name" value="ABC transporter involved in vitamin B12 uptake, BtuC"/>
    <property type="match status" value="1"/>
</dbReference>
<dbReference type="PANTHER" id="PTHR30477:SF18">
    <property type="entry name" value="METAL TRANSPORT SYSTEM MEMBRANE PROTEIN CT_417-RELATED"/>
    <property type="match status" value="1"/>
</dbReference>
<evidence type="ECO:0000256" key="6">
    <source>
        <dbReference type="SAM" id="Phobius"/>
    </source>
</evidence>
<feature type="transmembrane region" description="Helical" evidence="6">
    <location>
        <begin position="12"/>
        <end position="33"/>
    </location>
</feature>
<name>A0AA97FD97_9EURY</name>
<keyword evidence="8" id="KW-1185">Reference proteome</keyword>
<dbReference type="KEGG" id="mefw:F1737_02000"/>
<feature type="transmembrane region" description="Helical" evidence="6">
    <location>
        <begin position="218"/>
        <end position="239"/>
    </location>
</feature>
<dbReference type="Gene3D" id="1.10.3470.10">
    <property type="entry name" value="ABC transporter involved in vitamin B12 uptake, BtuC"/>
    <property type="match status" value="1"/>
</dbReference>
<feature type="transmembrane region" description="Helical" evidence="6">
    <location>
        <begin position="120"/>
        <end position="153"/>
    </location>
</feature>
<feature type="transmembrane region" description="Helical" evidence="6">
    <location>
        <begin position="245"/>
        <end position="262"/>
    </location>
</feature>
<dbReference type="CDD" id="cd06550">
    <property type="entry name" value="TM_ABC_iron-siderophores_like"/>
    <property type="match status" value="1"/>
</dbReference>
<proteinExistence type="inferred from homology"/>
<dbReference type="Proteomes" id="UP001301797">
    <property type="component" value="Chromosome"/>
</dbReference>
<evidence type="ECO:0000313" key="7">
    <source>
        <dbReference type="EMBL" id="WOF17285.1"/>
    </source>
</evidence>